<comment type="caution">
    <text evidence="3">The sequence shown here is derived from an EMBL/GenBank/DDBJ whole genome shotgun (WGS) entry which is preliminary data.</text>
</comment>
<dbReference type="SUPFAM" id="SSF47090">
    <property type="entry name" value="PGBD-like"/>
    <property type="match status" value="1"/>
</dbReference>
<feature type="region of interest" description="Disordered" evidence="1">
    <location>
        <begin position="225"/>
        <end position="244"/>
    </location>
</feature>
<reference evidence="3" key="1">
    <citation type="submission" date="2016-04" db="EMBL/GenBank/DDBJ databases">
        <title>Fast-growing isolate from the root nodules of Vavilovia formosa.</title>
        <authorList>
            <person name="Kimeklis A."/>
            <person name="Safronova V."/>
            <person name="Belimov A."/>
            <person name="Andronov E."/>
        </authorList>
    </citation>
    <scope>NUCLEOTIDE SEQUENCE [LARGE SCALE GENOMIC DNA]</scope>
    <source>
        <strain evidence="3">Vaf-46</strain>
    </source>
</reference>
<dbReference type="NCBIfam" id="TIGR02594">
    <property type="entry name" value="TIGR02594 family protein"/>
    <property type="match status" value="1"/>
</dbReference>
<dbReference type="InterPro" id="IPR002477">
    <property type="entry name" value="Peptidoglycan-bd-like"/>
</dbReference>
<dbReference type="EMBL" id="LWBS01000391">
    <property type="protein sequence ID" value="OAP91274.1"/>
    <property type="molecule type" value="Genomic_DNA"/>
</dbReference>
<evidence type="ECO:0000256" key="1">
    <source>
        <dbReference type="SAM" id="MobiDB-lite"/>
    </source>
</evidence>
<feature type="domain" description="Peptidoglycan binding-like" evidence="2">
    <location>
        <begin position="7"/>
        <end position="57"/>
    </location>
</feature>
<name>A0A179BJS9_RHILE</name>
<dbReference type="InterPro" id="IPR036365">
    <property type="entry name" value="PGBD-like_sf"/>
</dbReference>
<proteinExistence type="predicted"/>
<dbReference type="InterPro" id="IPR013423">
    <property type="entry name" value="CHP02594"/>
</dbReference>
<dbReference type="AlphaFoldDB" id="A0A179BJS9"/>
<dbReference type="InterPro" id="IPR036366">
    <property type="entry name" value="PGBDSf"/>
</dbReference>
<accession>A0A179BJS9</accession>
<dbReference type="eggNOG" id="COG3409">
    <property type="taxonomic scope" value="Bacteria"/>
</dbReference>
<dbReference type="Pfam" id="PF01471">
    <property type="entry name" value="PG_binding_1"/>
    <property type="match status" value="1"/>
</dbReference>
<gene>
    <name evidence="3" type="ORF">A4U53_27825</name>
</gene>
<sequence length="244" mass="26317">MSDFDQWLIQRLRLHGAYAGVVDGAHGRATIEALKRFQHAECLPETGQADEATVEALRYDPARTANSAPVIVTSAPRMPAEPVWMREARRFMGLKEITGAASNPTVLGWGKRLGGWIAGFYTNDDTPWCGLFVGNLISTTLPQEKLPSNPLGALEWGKFGQPITAPALGAILVFQRPGGGHVGLYAGEDDENYIVLGGNQGNSVKLSPVEKRRCVGIRWPKTGEQPVGGRVRATATGEVSRNEA</sequence>
<evidence type="ECO:0000313" key="3">
    <source>
        <dbReference type="EMBL" id="OAP91274.1"/>
    </source>
</evidence>
<organism evidence="3">
    <name type="scientific">Rhizobium leguminosarum</name>
    <dbReference type="NCBI Taxonomy" id="384"/>
    <lineage>
        <taxon>Bacteria</taxon>
        <taxon>Pseudomonadati</taxon>
        <taxon>Pseudomonadota</taxon>
        <taxon>Alphaproteobacteria</taxon>
        <taxon>Hyphomicrobiales</taxon>
        <taxon>Rhizobiaceae</taxon>
        <taxon>Rhizobium/Agrobacterium group</taxon>
        <taxon>Rhizobium</taxon>
    </lineage>
</organism>
<evidence type="ECO:0000259" key="2">
    <source>
        <dbReference type="Pfam" id="PF01471"/>
    </source>
</evidence>
<dbReference type="Gene3D" id="1.10.101.10">
    <property type="entry name" value="PGBD-like superfamily/PGBD"/>
    <property type="match status" value="1"/>
</dbReference>
<protein>
    <recommendedName>
        <fullName evidence="2">Peptidoglycan binding-like domain-containing protein</fullName>
    </recommendedName>
</protein>